<accession>A0A4R0MLX1</accession>
<dbReference type="InterPro" id="IPR036188">
    <property type="entry name" value="FAD/NAD-bd_sf"/>
</dbReference>
<reference evidence="7 8" key="1">
    <citation type="submission" date="2019-02" db="EMBL/GenBank/DDBJ databases">
        <title>Pedobacter sp. RP-3-8 sp. nov., isolated from Arctic soil.</title>
        <authorList>
            <person name="Dahal R.H."/>
        </authorList>
    </citation>
    <scope>NUCLEOTIDE SEQUENCE [LARGE SCALE GENOMIC DNA]</scope>
    <source>
        <strain evidence="7 8">RP-3-8</strain>
    </source>
</reference>
<keyword evidence="8" id="KW-1185">Reference proteome</keyword>
<dbReference type="PANTHER" id="PTHR43498">
    <property type="entry name" value="FERREDOXIN:COB-COM HETERODISULFIDE REDUCTASE SUBUNIT A"/>
    <property type="match status" value="1"/>
</dbReference>
<keyword evidence="6" id="KW-0732">Signal</keyword>
<evidence type="ECO:0000256" key="5">
    <source>
        <dbReference type="ARBA" id="ARBA00023014"/>
    </source>
</evidence>
<dbReference type="Pfam" id="PF12831">
    <property type="entry name" value="FAD_oxidored"/>
    <property type="match status" value="1"/>
</dbReference>
<dbReference type="GO" id="GO:0046872">
    <property type="term" value="F:metal ion binding"/>
    <property type="evidence" value="ECO:0007669"/>
    <property type="project" value="UniProtKB-KW"/>
</dbReference>
<proteinExistence type="predicted"/>
<dbReference type="PANTHER" id="PTHR43498:SF1">
    <property type="entry name" value="COB--COM HETERODISULFIDE REDUCTASE IRON-SULFUR SUBUNIT A"/>
    <property type="match status" value="1"/>
</dbReference>
<name>A0A4R0MLX1_9SPHI</name>
<dbReference type="EMBL" id="SJSM01000023">
    <property type="protein sequence ID" value="TCC87447.1"/>
    <property type="molecule type" value="Genomic_DNA"/>
</dbReference>
<evidence type="ECO:0000313" key="8">
    <source>
        <dbReference type="Proteomes" id="UP000291117"/>
    </source>
</evidence>
<evidence type="ECO:0000256" key="4">
    <source>
        <dbReference type="ARBA" id="ARBA00023004"/>
    </source>
</evidence>
<feature type="chain" id="PRO_5020291831" evidence="6">
    <location>
        <begin position="18"/>
        <end position="622"/>
    </location>
</feature>
<dbReference type="AlphaFoldDB" id="A0A4R0MLX1"/>
<evidence type="ECO:0000313" key="7">
    <source>
        <dbReference type="EMBL" id="TCC87447.1"/>
    </source>
</evidence>
<comment type="caution">
    <text evidence="7">The sequence shown here is derived from an EMBL/GenBank/DDBJ whole genome shotgun (WGS) entry which is preliminary data.</text>
</comment>
<evidence type="ECO:0000256" key="3">
    <source>
        <dbReference type="ARBA" id="ARBA00023002"/>
    </source>
</evidence>
<keyword evidence="2" id="KW-0479">Metal-binding</keyword>
<dbReference type="OrthoDB" id="668499at2"/>
<evidence type="ECO:0000256" key="1">
    <source>
        <dbReference type="ARBA" id="ARBA00022485"/>
    </source>
</evidence>
<dbReference type="GO" id="GO:0016491">
    <property type="term" value="F:oxidoreductase activity"/>
    <property type="evidence" value="ECO:0007669"/>
    <property type="project" value="UniProtKB-KW"/>
</dbReference>
<dbReference type="InterPro" id="IPR039650">
    <property type="entry name" value="HdrA-like"/>
</dbReference>
<keyword evidence="1" id="KW-0004">4Fe-4S</keyword>
<dbReference type="Gene3D" id="3.50.50.60">
    <property type="entry name" value="FAD/NAD(P)-binding domain"/>
    <property type="match status" value="1"/>
</dbReference>
<dbReference type="GO" id="GO:0051539">
    <property type="term" value="F:4 iron, 4 sulfur cluster binding"/>
    <property type="evidence" value="ECO:0007669"/>
    <property type="project" value="UniProtKB-KW"/>
</dbReference>
<dbReference type="Proteomes" id="UP000291117">
    <property type="component" value="Unassembled WGS sequence"/>
</dbReference>
<organism evidence="7 8">
    <name type="scientific">Pedobacter hiemivivus</name>
    <dbReference type="NCBI Taxonomy" id="2530454"/>
    <lineage>
        <taxon>Bacteria</taxon>
        <taxon>Pseudomonadati</taxon>
        <taxon>Bacteroidota</taxon>
        <taxon>Sphingobacteriia</taxon>
        <taxon>Sphingobacteriales</taxon>
        <taxon>Sphingobacteriaceae</taxon>
        <taxon>Pedobacter</taxon>
    </lineage>
</organism>
<protein>
    <submittedName>
        <fullName evidence="7">FAD-dependent oxidoreductase</fullName>
    </submittedName>
</protein>
<evidence type="ECO:0000256" key="6">
    <source>
        <dbReference type="SAM" id="SignalP"/>
    </source>
</evidence>
<keyword evidence="3" id="KW-0560">Oxidoreductase</keyword>
<evidence type="ECO:0000256" key="2">
    <source>
        <dbReference type="ARBA" id="ARBA00022723"/>
    </source>
</evidence>
<keyword evidence="4" id="KW-0408">Iron</keyword>
<feature type="signal peptide" evidence="6">
    <location>
        <begin position="1"/>
        <end position="17"/>
    </location>
</feature>
<gene>
    <name evidence="7" type="ORF">EZ444_22750</name>
</gene>
<dbReference type="SUPFAM" id="SSF51971">
    <property type="entry name" value="Nucleotide-binding domain"/>
    <property type="match status" value="1"/>
</dbReference>
<dbReference type="RefSeq" id="WP_131611677.1">
    <property type="nucleotide sequence ID" value="NZ_SJSM01000023.1"/>
</dbReference>
<sequence>MKIFKCLFIAFLFPASAAFSQYNLVIVGGNPGGIMCAISAAKLGKTSVILERTGHIGGLPANGLGATDIATRGATTGLFTDFTGRIKKYYIKKYGENSEQVKMCSDGYHFEPSVAEMIFEQMLAEHSDKIKVYKMRQFDAEEKNVSTQNNKITKIKVLNRLTKQTEEYQGDVFIDGTYEGDLAAAAKVPFRTGREGKDEFAEDGAGRAYKYWDGPVGEGTTYQADNAVQAYNYRLCLTDNASNRLTVKKPQKYDRDEFKSLVNDVWDGHHTGVEMLNVSAEMMAANRKNIARGDSTGIPGDKWGIAKITNRVFLPNRKTDANNQHLALISTDLPEENWPWPTSGWDWRDQFAERLKSYTLGLIYFAQNDPELPVSFKKSSGKWGLAKDEYMDNENFPRQVYVREGRRMEGAYFFTAQDAIAVTPGARPPLHSSSITASHYALDSHAVRKRESGKIHLDGFISYLSDVYTVPFGVMLPKELDNLLFPVPVSGSHIGFSTLRMEPCWMAIGQAAGIAASLAIDSKLKLKNLDLSILQDKLIDQKATLIYYKDVAPDDQDFKMVQYMGLRGYLPDWEARLSEAMDVHTSKLWQAISGIEMKADAKLTRSQVLQDIYQGLINIGAK</sequence>
<keyword evidence="5" id="KW-0411">Iron-sulfur</keyword>